<dbReference type="Pfam" id="PF06080">
    <property type="entry name" value="DUF938"/>
    <property type="match status" value="1"/>
</dbReference>
<dbReference type="InterPro" id="IPR029063">
    <property type="entry name" value="SAM-dependent_MTases_sf"/>
</dbReference>
<sequence length="202" mass="21213">MSDNPRISSPAALRNREPILAVLRRHLPPTGLLLEIASGGGEHAVHFAAGLPGWTVQPTDPTPEARASIAAWAAEAALPNLRPPLALDVRAAPWPVARADAVLCVNMVHIAPWSATPALMAGAALCLPPGAPLLLYGPFRRGGAHTAPGNAAFDESLRQRDPRWGVRDLEAVTDEAVAAGFHPGAVEEMPANNLVVLFRRAG</sequence>
<dbReference type="EMBL" id="PDNU01000012">
    <property type="protein sequence ID" value="PHK95333.1"/>
    <property type="molecule type" value="Genomic_DNA"/>
</dbReference>
<dbReference type="GO" id="GO:0032259">
    <property type="term" value="P:methylation"/>
    <property type="evidence" value="ECO:0007669"/>
    <property type="project" value="UniProtKB-KW"/>
</dbReference>
<dbReference type="SUPFAM" id="SSF53335">
    <property type="entry name" value="S-adenosyl-L-methionine-dependent methyltransferases"/>
    <property type="match status" value="1"/>
</dbReference>
<dbReference type="GO" id="GO:0008168">
    <property type="term" value="F:methyltransferase activity"/>
    <property type="evidence" value="ECO:0007669"/>
    <property type="project" value="UniProtKB-KW"/>
</dbReference>
<dbReference type="PANTHER" id="PTHR20974:SF0">
    <property type="entry name" value="UPF0585 PROTEIN CG18661"/>
    <property type="match status" value="1"/>
</dbReference>
<comment type="caution">
    <text evidence="1">The sequence shown here is derived from an EMBL/GenBank/DDBJ whole genome shotgun (WGS) entry which is preliminary data.</text>
</comment>
<organism evidence="1 2">
    <name type="scientific">Teichococcus rhizosphaerae</name>
    <dbReference type="NCBI Taxonomy" id="1335062"/>
    <lineage>
        <taxon>Bacteria</taxon>
        <taxon>Pseudomonadati</taxon>
        <taxon>Pseudomonadota</taxon>
        <taxon>Alphaproteobacteria</taxon>
        <taxon>Acetobacterales</taxon>
        <taxon>Roseomonadaceae</taxon>
        <taxon>Roseomonas</taxon>
    </lineage>
</organism>
<dbReference type="Gene3D" id="3.40.50.150">
    <property type="entry name" value="Vaccinia Virus protein VP39"/>
    <property type="match status" value="1"/>
</dbReference>
<keyword evidence="2" id="KW-1185">Reference proteome</keyword>
<evidence type="ECO:0000313" key="1">
    <source>
        <dbReference type="EMBL" id="PHK95333.1"/>
    </source>
</evidence>
<dbReference type="Proteomes" id="UP000223527">
    <property type="component" value="Unassembled WGS sequence"/>
</dbReference>
<dbReference type="AlphaFoldDB" id="A0A2C7ACE1"/>
<gene>
    <name evidence="1" type="ORF">CR162_09190</name>
</gene>
<dbReference type="PANTHER" id="PTHR20974">
    <property type="entry name" value="UPF0585 PROTEIN CG18661"/>
    <property type="match status" value="1"/>
</dbReference>
<reference evidence="1 2" key="1">
    <citation type="submission" date="2017-10" db="EMBL/GenBank/DDBJ databases">
        <authorList>
            <person name="Banno H."/>
            <person name="Chua N.-H."/>
        </authorList>
    </citation>
    <scope>NUCLEOTIDE SEQUENCE [LARGE SCALE GENOMIC DNA]</scope>
    <source>
        <strain evidence="1 2">YW11</strain>
    </source>
</reference>
<name>A0A2C7ACE1_9PROT</name>
<protein>
    <submittedName>
        <fullName evidence="1">SAM-dependent methyltransferase</fullName>
    </submittedName>
</protein>
<dbReference type="OrthoDB" id="5525831at2"/>
<accession>A0A2C7ACE1</accession>
<keyword evidence="1" id="KW-0489">Methyltransferase</keyword>
<proteinExistence type="predicted"/>
<evidence type="ECO:0000313" key="2">
    <source>
        <dbReference type="Proteomes" id="UP000223527"/>
    </source>
</evidence>
<keyword evidence="1" id="KW-0808">Transferase</keyword>
<dbReference type="InterPro" id="IPR010342">
    <property type="entry name" value="DUF938"/>
</dbReference>
<dbReference type="RefSeq" id="WP_099095247.1">
    <property type="nucleotide sequence ID" value="NZ_PDNU01000012.1"/>
</dbReference>